<sequence length="316" mass="35204">MRTLLPIPSIEDAEHIFDPHGITEELTKYVNLVASGPSGAGVIIGNYGFGKTHVMLHLMSIVRKRFTNSVIIYVNTPGQSILNVYRALMVGVLDGGLLDRAVNGLGTPIRDLVLLLREGGDEARYARQWLLGDPAPQGFRAKYGLPSTRVNDELAVKFMVEVINALTGVGYGPVLIMLDEFEDVITIGPTRKLQYLSQLRVFIDNLPSKTLFMVSSTPAGWDEIVNTYPALARRLSSFIIYLRPFNIDETRQFINEFTRWRGIKIPLSDELVRTIYEFTEGNPGEVVKAVNLILMEFGGVGSLDIARVKELLSRHV</sequence>
<keyword evidence="3" id="KW-1185">Reference proteome</keyword>
<dbReference type="KEGG" id="vdi:Vdis_0185"/>
<dbReference type="Gene3D" id="3.40.50.300">
    <property type="entry name" value="P-loop containing nucleotide triphosphate hydrolases"/>
    <property type="match status" value="1"/>
</dbReference>
<evidence type="ECO:0000313" key="3">
    <source>
        <dbReference type="Proteomes" id="UP000006681"/>
    </source>
</evidence>
<proteinExistence type="predicted"/>
<gene>
    <name evidence="2" type="ordered locus">Vdis_0185</name>
</gene>
<feature type="domain" description="ATPase" evidence="1">
    <location>
        <begin position="24"/>
        <end position="288"/>
    </location>
</feature>
<reference evidence="2 3" key="1">
    <citation type="journal article" date="2010" name="Stand. Genomic Sci.">
        <title>Complete genome sequence of Vulcanisaeta distributa type strain (IC-017).</title>
        <authorList>
            <person name="Mavromatis K."/>
            <person name="Sikorski J."/>
            <person name="Pabst E."/>
            <person name="Teshima H."/>
            <person name="Lapidus A."/>
            <person name="Lucas S."/>
            <person name="Nolan M."/>
            <person name="Glavina Del Rio T."/>
            <person name="Cheng J.F."/>
            <person name="Bruce D."/>
            <person name="Goodwin L."/>
            <person name="Pitluck S."/>
            <person name="Liolios K."/>
            <person name="Ivanova N."/>
            <person name="Mikhailova N."/>
            <person name="Pati A."/>
            <person name="Chen A."/>
            <person name="Palaniappan K."/>
            <person name="Land M."/>
            <person name="Hauser L."/>
            <person name="Chang Y.J."/>
            <person name="Jeffries C.D."/>
            <person name="Rohde M."/>
            <person name="Spring S."/>
            <person name="Goker M."/>
            <person name="Wirth R."/>
            <person name="Woyke T."/>
            <person name="Bristow J."/>
            <person name="Eisen J.A."/>
            <person name="Markowitz V."/>
            <person name="Hugenholtz P."/>
            <person name="Klenk H.P."/>
            <person name="Kyrpides N.C."/>
        </authorList>
    </citation>
    <scope>NUCLEOTIDE SEQUENCE [LARGE SCALE GENOMIC DNA]</scope>
    <source>
        <strain evidence="3">DSM 14429 / JCM 11212 / NBRC 100878 / IC-017</strain>
    </source>
</reference>
<dbReference type="SUPFAM" id="SSF52540">
    <property type="entry name" value="P-loop containing nucleoside triphosphate hydrolases"/>
    <property type="match status" value="1"/>
</dbReference>
<dbReference type="Pfam" id="PF01637">
    <property type="entry name" value="ATPase_2"/>
    <property type="match status" value="1"/>
</dbReference>
<dbReference type="EMBL" id="CP002100">
    <property type="protein sequence ID" value="ADN49598.1"/>
    <property type="molecule type" value="Genomic_DNA"/>
</dbReference>
<dbReference type="RefSeq" id="WP_013335323.1">
    <property type="nucleotide sequence ID" value="NC_014537.1"/>
</dbReference>
<dbReference type="InterPro" id="IPR027417">
    <property type="entry name" value="P-loop_NTPase"/>
</dbReference>
<reference evidence="3" key="2">
    <citation type="journal article" date="2010" name="Stand. Genomic Sci.">
        <title>Complete genome sequence of Vulcanisaeta distributa type strain (IC-017T).</title>
        <authorList>
            <person name="Mavromatis K."/>
            <person name="Sikorski J."/>
            <person name="Pabst E."/>
            <person name="Teshima H."/>
            <person name="Lapidus A."/>
            <person name="Lucas S."/>
            <person name="Nolan M."/>
            <person name="Glavina Del Rio T."/>
            <person name="Cheng J."/>
            <person name="Bruce D."/>
            <person name="Goodwin L."/>
            <person name="Pitluck S."/>
            <person name="Liolios K."/>
            <person name="Ivanova N."/>
            <person name="Mikhailova N."/>
            <person name="Pati A."/>
            <person name="Chen A."/>
            <person name="Palaniappan K."/>
            <person name="Land M."/>
            <person name="Hauser L."/>
            <person name="Chang Y."/>
            <person name="Jeffries C."/>
            <person name="Rohde M."/>
            <person name="Spring S."/>
            <person name="Goker M."/>
            <person name="Wirth R."/>
            <person name="Woyke T."/>
            <person name="Bristow J."/>
            <person name="Eisen J."/>
            <person name="Markowitz V."/>
            <person name="Hugenholtz P."/>
            <person name="Klenk H."/>
            <person name="Kyrpides N."/>
        </authorList>
    </citation>
    <scope>NUCLEOTIDE SEQUENCE [LARGE SCALE GENOMIC DNA]</scope>
    <source>
        <strain evidence="3">DSM 14429 / JCM 11212 / NBRC 100878 / IC-017</strain>
    </source>
</reference>
<protein>
    <recommendedName>
        <fullName evidence="1">ATPase domain-containing protein</fullName>
    </recommendedName>
</protein>
<dbReference type="AlphaFoldDB" id="E1QST1"/>
<dbReference type="OrthoDB" id="380306at2157"/>
<evidence type="ECO:0000259" key="1">
    <source>
        <dbReference type="Pfam" id="PF01637"/>
    </source>
</evidence>
<evidence type="ECO:0000313" key="2">
    <source>
        <dbReference type="EMBL" id="ADN49598.1"/>
    </source>
</evidence>
<accession>E1QST1</accession>
<name>E1QST1_VULDI</name>
<dbReference type="InterPro" id="IPR011579">
    <property type="entry name" value="ATPase_dom"/>
</dbReference>
<organism evidence="2 3">
    <name type="scientific">Vulcanisaeta distributa (strain DSM 14429 / JCM 11212 / NBRC 100878 / IC-017)</name>
    <dbReference type="NCBI Taxonomy" id="572478"/>
    <lineage>
        <taxon>Archaea</taxon>
        <taxon>Thermoproteota</taxon>
        <taxon>Thermoprotei</taxon>
        <taxon>Thermoproteales</taxon>
        <taxon>Thermoproteaceae</taxon>
        <taxon>Vulcanisaeta</taxon>
    </lineage>
</organism>
<dbReference type="GeneID" id="9751102"/>
<dbReference type="Proteomes" id="UP000006681">
    <property type="component" value="Chromosome"/>
</dbReference>
<dbReference type="GO" id="GO:0005524">
    <property type="term" value="F:ATP binding"/>
    <property type="evidence" value="ECO:0007669"/>
    <property type="project" value="InterPro"/>
</dbReference>
<dbReference type="eggNOG" id="arCOG00472">
    <property type="taxonomic scope" value="Archaea"/>
</dbReference>
<dbReference type="STRING" id="572478.Vdis_0185"/>
<dbReference type="HOGENOM" id="CLU_878860_0_0_2"/>